<accession>A0ABM1Q7E1</accession>
<feature type="compositionally biased region" description="Basic and acidic residues" evidence="1">
    <location>
        <begin position="267"/>
        <end position="277"/>
    </location>
</feature>
<feature type="region of interest" description="Disordered" evidence="1">
    <location>
        <begin position="267"/>
        <end position="286"/>
    </location>
</feature>
<name>A0ABM1Q7E1_CAMSA</name>
<reference evidence="4" key="2">
    <citation type="submission" date="2025-08" db="UniProtKB">
        <authorList>
            <consortium name="RefSeq"/>
        </authorList>
    </citation>
    <scope>IDENTIFICATION</scope>
    <source>
        <tissue evidence="4">Leaf</tissue>
    </source>
</reference>
<dbReference type="Pfam" id="PF07727">
    <property type="entry name" value="RVT_2"/>
    <property type="match status" value="1"/>
</dbReference>
<dbReference type="PANTHER" id="PTHR11439">
    <property type="entry name" value="GAG-POL-RELATED RETROTRANSPOSON"/>
    <property type="match status" value="1"/>
</dbReference>
<protein>
    <submittedName>
        <fullName evidence="4">Uncharacterized protein LOC109125489</fullName>
    </submittedName>
</protein>
<evidence type="ECO:0000259" key="2">
    <source>
        <dbReference type="Pfam" id="PF07727"/>
    </source>
</evidence>
<evidence type="ECO:0000313" key="4">
    <source>
        <dbReference type="RefSeq" id="XP_019082679.1"/>
    </source>
</evidence>
<feature type="domain" description="Reverse transcriptase Ty1/copia-type" evidence="2">
    <location>
        <begin position="12"/>
        <end position="98"/>
    </location>
</feature>
<dbReference type="InterPro" id="IPR013103">
    <property type="entry name" value="RVT_2"/>
</dbReference>
<evidence type="ECO:0000256" key="1">
    <source>
        <dbReference type="SAM" id="MobiDB-lite"/>
    </source>
</evidence>
<dbReference type="GeneID" id="109125489"/>
<sequence length="286" mass="32193">MNEEMGNCKEANTFSLVPPTLDMHVLGSKWVFRVKLNADGSLYKFKARLVAQGFKQEEGIDYLETYSHVVRTTTVRSILHFATTMNWEIKQMGVKMPFCMYHDGGMFLSQQKYAEDLLAIAGMSSCASVATPLPQQLKRKPQQSSNNAQPTHSVPFANPKYFCSLAGRLQYLTLTRPDLQFSVNYVCQKMHEPSVSDFNLLKCILRYIKGTTTMGISFDIYSDSNLTAYSDSDYIGCEKSSRSTGGFCTFLGRNMISWSSRKQETVSKSSTEAEYRAMSETASKIT</sequence>
<reference evidence="3" key="1">
    <citation type="journal article" date="2014" name="Nat. Commun.">
        <title>The emerging biofuel crop Camelina sativa retains a highly undifferentiated hexaploid genome structure.</title>
        <authorList>
            <person name="Kagale S."/>
            <person name="Koh C."/>
            <person name="Nixon J."/>
            <person name="Bollina V."/>
            <person name="Clarke W.E."/>
            <person name="Tuteja R."/>
            <person name="Spillane C."/>
            <person name="Robinson S.J."/>
            <person name="Links M.G."/>
            <person name="Clarke C."/>
            <person name="Higgins E.E."/>
            <person name="Huebert T."/>
            <person name="Sharpe A.G."/>
            <person name="Parkin I.A."/>
        </authorList>
    </citation>
    <scope>NUCLEOTIDE SEQUENCE [LARGE SCALE GENOMIC DNA]</scope>
    <source>
        <strain evidence="3">cv. DH55</strain>
    </source>
</reference>
<dbReference type="Proteomes" id="UP000694864">
    <property type="component" value="Chromosome 7"/>
</dbReference>
<proteinExistence type="predicted"/>
<dbReference type="PANTHER" id="PTHR11439:SF524">
    <property type="entry name" value="RNA-DIRECTED DNA POLYMERASE, PROTEIN KINASE RLK-PELLE-DLSV FAMILY"/>
    <property type="match status" value="1"/>
</dbReference>
<gene>
    <name evidence="4" type="primary">LOC109125489</name>
</gene>
<organism evidence="3 4">
    <name type="scientific">Camelina sativa</name>
    <name type="common">False flax</name>
    <name type="synonym">Myagrum sativum</name>
    <dbReference type="NCBI Taxonomy" id="90675"/>
    <lineage>
        <taxon>Eukaryota</taxon>
        <taxon>Viridiplantae</taxon>
        <taxon>Streptophyta</taxon>
        <taxon>Embryophyta</taxon>
        <taxon>Tracheophyta</taxon>
        <taxon>Spermatophyta</taxon>
        <taxon>Magnoliopsida</taxon>
        <taxon>eudicotyledons</taxon>
        <taxon>Gunneridae</taxon>
        <taxon>Pentapetalae</taxon>
        <taxon>rosids</taxon>
        <taxon>malvids</taxon>
        <taxon>Brassicales</taxon>
        <taxon>Brassicaceae</taxon>
        <taxon>Camelineae</taxon>
        <taxon>Camelina</taxon>
    </lineage>
</organism>
<dbReference type="RefSeq" id="XP_019082679.1">
    <property type="nucleotide sequence ID" value="XM_019227134.1"/>
</dbReference>
<keyword evidence="3" id="KW-1185">Reference proteome</keyword>
<dbReference type="CDD" id="cd09272">
    <property type="entry name" value="RNase_HI_RT_Ty1"/>
    <property type="match status" value="1"/>
</dbReference>
<evidence type="ECO:0000313" key="3">
    <source>
        <dbReference type="Proteomes" id="UP000694864"/>
    </source>
</evidence>